<accession>A0A9P3H1A8</accession>
<feature type="region of interest" description="Disordered" evidence="1">
    <location>
        <begin position="277"/>
        <end position="342"/>
    </location>
</feature>
<dbReference type="EMBL" id="BQFW01000001">
    <property type="protein sequence ID" value="GJJ68202.1"/>
    <property type="molecule type" value="Genomic_DNA"/>
</dbReference>
<feature type="compositionally biased region" description="Low complexity" evidence="1">
    <location>
        <begin position="277"/>
        <end position="296"/>
    </location>
</feature>
<evidence type="ECO:0000256" key="1">
    <source>
        <dbReference type="SAM" id="MobiDB-lite"/>
    </source>
</evidence>
<evidence type="ECO:0000313" key="3">
    <source>
        <dbReference type="Proteomes" id="UP000827284"/>
    </source>
</evidence>
<dbReference type="AlphaFoldDB" id="A0A9P3H1A8"/>
<reference evidence="2" key="1">
    <citation type="submission" date="2021-11" db="EMBL/GenBank/DDBJ databases">
        <authorList>
            <person name="Herlambang A."/>
            <person name="Guo Y."/>
            <person name="Takashima Y."/>
            <person name="Nishizawa T."/>
        </authorList>
    </citation>
    <scope>NUCLEOTIDE SEQUENCE</scope>
    <source>
        <strain evidence="2">E1425</strain>
    </source>
</reference>
<comment type="caution">
    <text evidence="2">The sequence shown here is derived from an EMBL/GenBank/DDBJ whole genome shotgun (WGS) entry which is preliminary data.</text>
</comment>
<dbReference type="Proteomes" id="UP000827284">
    <property type="component" value="Unassembled WGS sequence"/>
</dbReference>
<feature type="compositionally biased region" description="Polar residues" evidence="1">
    <location>
        <begin position="146"/>
        <end position="161"/>
    </location>
</feature>
<dbReference type="OrthoDB" id="2448986at2759"/>
<feature type="compositionally biased region" description="Basic and acidic residues" evidence="1">
    <location>
        <begin position="131"/>
        <end position="143"/>
    </location>
</feature>
<reference evidence="2" key="2">
    <citation type="journal article" date="2022" name="Microbiol. Resour. Announc.">
        <title>Whole-Genome Sequence of Entomortierella parvispora E1425, a Mucoromycotan Fungus Associated with Burkholderiaceae-Related Endosymbiotic Bacteria.</title>
        <authorList>
            <person name="Herlambang A."/>
            <person name="Guo Y."/>
            <person name="Takashima Y."/>
            <person name="Narisawa K."/>
            <person name="Ohta H."/>
            <person name="Nishizawa T."/>
        </authorList>
    </citation>
    <scope>NUCLEOTIDE SEQUENCE</scope>
    <source>
        <strain evidence="2">E1425</strain>
    </source>
</reference>
<organism evidence="2 3">
    <name type="scientific">Entomortierella parvispora</name>
    <dbReference type="NCBI Taxonomy" id="205924"/>
    <lineage>
        <taxon>Eukaryota</taxon>
        <taxon>Fungi</taxon>
        <taxon>Fungi incertae sedis</taxon>
        <taxon>Mucoromycota</taxon>
        <taxon>Mortierellomycotina</taxon>
        <taxon>Mortierellomycetes</taxon>
        <taxon>Mortierellales</taxon>
        <taxon>Mortierellaceae</taxon>
        <taxon>Entomortierella</taxon>
    </lineage>
</organism>
<protein>
    <submittedName>
        <fullName evidence="2">Uncharacterized protein</fullName>
    </submittedName>
</protein>
<evidence type="ECO:0000313" key="2">
    <source>
        <dbReference type="EMBL" id="GJJ68202.1"/>
    </source>
</evidence>
<sequence>MTSSPLLLLPSCSSRAPSSAVSSVQTVRWASITAYAIPDLTCFSPPPPPMSAEQLQQVQVQKQQSRLEDQVRLEQSQRIRQQAELQLQLSRHRNAILEQQSKQQQLYEQDLQERRRQLQLQLERQQQQQVKKHEKEEKDEQQLHQDTTVSMAPHTNSSRQGEQGHDDLQYGMTCSDASLAQEEEEPCSKFVATRHRTMFGYRSPEHIRDAEAILQEDMEALQLEQDERAWTVAVSTSPLSSMLPAEIRVQLAMMDYTPKHIDAMTLEEAQAILQPASPSTAATNTHTSASASISTPLTEDTLSAPGIVTVPAPSKEESLSPVMEARPPLRYPTDGGNGRYLQ</sequence>
<keyword evidence="3" id="KW-1185">Reference proteome</keyword>
<proteinExistence type="predicted"/>
<name>A0A9P3H1A8_9FUNG</name>
<gene>
    <name evidence="2" type="ORF">EMPS_00548</name>
</gene>
<feature type="region of interest" description="Disordered" evidence="1">
    <location>
        <begin position="126"/>
        <end position="170"/>
    </location>
</feature>